<proteinExistence type="predicted"/>
<dbReference type="InterPro" id="IPR035965">
    <property type="entry name" value="PAS-like_dom_sf"/>
</dbReference>
<dbReference type="InterPro" id="IPR036097">
    <property type="entry name" value="HisK_dim/P_sf"/>
</dbReference>
<keyword evidence="3 4" id="KW-0597">Phosphoprotein</keyword>
<dbReference type="InterPro" id="IPR000014">
    <property type="entry name" value="PAS"/>
</dbReference>
<dbReference type="SMART" id="SM00091">
    <property type="entry name" value="PAS"/>
    <property type="match status" value="1"/>
</dbReference>
<dbReference type="Pfam" id="PF00512">
    <property type="entry name" value="HisKA"/>
    <property type="match status" value="1"/>
</dbReference>
<keyword evidence="9" id="KW-0418">Kinase</keyword>
<evidence type="ECO:0000259" key="7">
    <source>
        <dbReference type="PROSITE" id="PS50110"/>
    </source>
</evidence>
<feature type="domain" description="Response regulatory" evidence="7">
    <location>
        <begin position="537"/>
        <end position="653"/>
    </location>
</feature>
<dbReference type="PROSITE" id="PS50109">
    <property type="entry name" value="HIS_KIN"/>
    <property type="match status" value="1"/>
</dbReference>
<dbReference type="PRINTS" id="PR00344">
    <property type="entry name" value="BCTRLSENSOR"/>
</dbReference>
<dbReference type="AlphaFoldDB" id="A0A401FV47"/>
<keyword evidence="9" id="KW-0808">Transferase</keyword>
<feature type="modified residue" description="4-aspartylphosphate" evidence="4">
    <location>
        <position position="56"/>
    </location>
</feature>
<evidence type="ECO:0000256" key="4">
    <source>
        <dbReference type="PROSITE-ProRule" id="PRU00169"/>
    </source>
</evidence>
<dbReference type="RefSeq" id="WP_124328201.1">
    <property type="nucleotide sequence ID" value="NZ_BEXT01000001.1"/>
</dbReference>
<dbReference type="Gene3D" id="1.10.287.130">
    <property type="match status" value="1"/>
</dbReference>
<evidence type="ECO:0000259" key="8">
    <source>
        <dbReference type="PROSITE" id="PS50112"/>
    </source>
</evidence>
<dbReference type="NCBIfam" id="TIGR00229">
    <property type="entry name" value="sensory_box"/>
    <property type="match status" value="1"/>
</dbReference>
<dbReference type="Pfam" id="PF02518">
    <property type="entry name" value="HATPase_c"/>
    <property type="match status" value="1"/>
</dbReference>
<feature type="domain" description="Histidine kinase" evidence="6">
    <location>
        <begin position="293"/>
        <end position="517"/>
    </location>
</feature>
<dbReference type="CDD" id="cd00082">
    <property type="entry name" value="HisKA"/>
    <property type="match status" value="1"/>
</dbReference>
<dbReference type="EC" id="2.7.13.3" evidence="2"/>
<evidence type="ECO:0000256" key="2">
    <source>
        <dbReference type="ARBA" id="ARBA00012438"/>
    </source>
</evidence>
<dbReference type="InterPro" id="IPR001789">
    <property type="entry name" value="Sig_transdc_resp-reg_receiver"/>
</dbReference>
<dbReference type="InterPro" id="IPR005467">
    <property type="entry name" value="His_kinase_dom"/>
</dbReference>
<sequence length="660" mass="74236">MMVEKTDILIVDDCRENLTALEALLESPDLNIVRAVSGNEALGLTLDHDFALILLDVQMPEMDGFETAELLRAREKTRHIPIIFVTAISKESRHVFRGYEKGAVDYLFKPLEPRIMRSKVDIFVELHRQKRALEKTRQNLEQVVSQLSTSREKLKKSEEKYRLLIENANDAILILQDGRIRFHNPRTEALSGYTSCELSGTPFMDYVHPEDREMVAEKHALRLSGNGNPGIYPFRCLNRDARELWLEGNAIRVIWEKKNAVLCFLRDITRQRKLEIQLQQAQKMEAIGTLAGGIAHDFNNILGVIIGYTEMSVQEAEDTELVRHNLSQVLKAGNRAKELVRQILAFSHKTEQDRKPVILNPIVREALKLLRASLPRTIDIREFIGPELLRTLSNPTQIHQVLMNLCTNAAHAMEEKGGTLKVSLKAWNVGPDTDTGDHELLPGDYIRLTVSDTGHGMDATTMSKMFDPYFTTKKIGKGTGMGLAVVHGIVQSHNGSVSVCSNPGQGTVFEIVIPRLTDHETVPEKEVSTPLPTGEQRILFVDDEALLSELGKSMLDRLGYDVDCRTSPVDALRAFEARPDAYDLIITDMTMPQMTGDILSREIIRIRPDIPIIICTGYSEQLNEEKARALGIRDFLMKPLSLTHLARTVEKALAEAEDAD</sequence>
<dbReference type="PROSITE" id="PS50110">
    <property type="entry name" value="RESPONSE_REGULATORY"/>
    <property type="match status" value="2"/>
</dbReference>
<dbReference type="InterPro" id="IPR003661">
    <property type="entry name" value="HisK_dim/P_dom"/>
</dbReference>
<feature type="domain" description="Response regulatory" evidence="7">
    <location>
        <begin position="7"/>
        <end position="124"/>
    </location>
</feature>
<reference evidence="10" key="2">
    <citation type="submission" date="2019-01" db="EMBL/GenBank/DDBJ databases">
        <title>Genome sequence of Desulfonema ishimotonii strain Tokyo 01.</title>
        <authorList>
            <person name="Fukui M."/>
        </authorList>
    </citation>
    <scope>NUCLEOTIDE SEQUENCE [LARGE SCALE GENOMIC DNA]</scope>
    <source>
        <strain evidence="10">Tokyo 01</strain>
    </source>
</reference>
<dbReference type="Gene3D" id="3.30.565.10">
    <property type="entry name" value="Histidine kinase-like ATPase, C-terminal domain"/>
    <property type="match status" value="1"/>
</dbReference>
<feature type="modified residue" description="4-aspartylphosphate" evidence="4">
    <location>
        <position position="588"/>
    </location>
</feature>
<feature type="coiled-coil region" evidence="5">
    <location>
        <begin position="123"/>
        <end position="171"/>
    </location>
</feature>
<dbReference type="GO" id="GO:0006355">
    <property type="term" value="P:regulation of DNA-templated transcription"/>
    <property type="evidence" value="ECO:0007669"/>
    <property type="project" value="InterPro"/>
</dbReference>
<dbReference type="SMART" id="SM00387">
    <property type="entry name" value="HATPase_c"/>
    <property type="match status" value="1"/>
</dbReference>
<evidence type="ECO:0000256" key="1">
    <source>
        <dbReference type="ARBA" id="ARBA00000085"/>
    </source>
</evidence>
<evidence type="ECO:0000256" key="5">
    <source>
        <dbReference type="SAM" id="Coils"/>
    </source>
</evidence>
<dbReference type="Gene3D" id="3.30.450.20">
    <property type="entry name" value="PAS domain"/>
    <property type="match status" value="1"/>
</dbReference>
<dbReference type="OrthoDB" id="9806821at2"/>
<dbReference type="Proteomes" id="UP000288096">
    <property type="component" value="Unassembled WGS sequence"/>
</dbReference>
<dbReference type="InterPro" id="IPR013767">
    <property type="entry name" value="PAS_fold"/>
</dbReference>
<dbReference type="Pfam" id="PF00072">
    <property type="entry name" value="Response_reg"/>
    <property type="match status" value="2"/>
</dbReference>
<dbReference type="SUPFAM" id="SSF55785">
    <property type="entry name" value="PYP-like sensor domain (PAS domain)"/>
    <property type="match status" value="1"/>
</dbReference>
<reference evidence="10" key="1">
    <citation type="submission" date="2017-11" db="EMBL/GenBank/DDBJ databases">
        <authorList>
            <person name="Watanabe M."/>
            <person name="Kojima H."/>
        </authorList>
    </citation>
    <scope>NUCLEOTIDE SEQUENCE [LARGE SCALE GENOMIC DNA]</scope>
    <source>
        <strain evidence="10">Tokyo 01</strain>
    </source>
</reference>
<dbReference type="InterPro" id="IPR011006">
    <property type="entry name" value="CheY-like_superfamily"/>
</dbReference>
<evidence type="ECO:0000313" key="9">
    <source>
        <dbReference type="EMBL" id="GBC60841.1"/>
    </source>
</evidence>
<dbReference type="SUPFAM" id="SSF55874">
    <property type="entry name" value="ATPase domain of HSP90 chaperone/DNA topoisomerase II/histidine kinase"/>
    <property type="match status" value="1"/>
</dbReference>
<dbReference type="CDD" id="cd00130">
    <property type="entry name" value="PAS"/>
    <property type="match status" value="1"/>
</dbReference>
<dbReference type="SUPFAM" id="SSF52172">
    <property type="entry name" value="CheY-like"/>
    <property type="match status" value="2"/>
</dbReference>
<dbReference type="InterPro" id="IPR004358">
    <property type="entry name" value="Sig_transdc_His_kin-like_C"/>
</dbReference>
<dbReference type="SMART" id="SM00448">
    <property type="entry name" value="REC"/>
    <property type="match status" value="2"/>
</dbReference>
<dbReference type="Gene3D" id="3.40.50.2300">
    <property type="match status" value="2"/>
</dbReference>
<dbReference type="InterPro" id="IPR036890">
    <property type="entry name" value="HATPase_C_sf"/>
</dbReference>
<feature type="domain" description="PAS" evidence="8">
    <location>
        <begin position="157"/>
        <end position="226"/>
    </location>
</feature>
<evidence type="ECO:0000256" key="3">
    <source>
        <dbReference type="ARBA" id="ARBA00022553"/>
    </source>
</evidence>
<dbReference type="SMART" id="SM00388">
    <property type="entry name" value="HisKA"/>
    <property type="match status" value="1"/>
</dbReference>
<dbReference type="Pfam" id="PF00989">
    <property type="entry name" value="PAS"/>
    <property type="match status" value="1"/>
</dbReference>
<accession>A0A401FV47</accession>
<protein>
    <recommendedName>
        <fullName evidence="2">histidine kinase</fullName>
        <ecNumber evidence="2">2.7.13.3</ecNumber>
    </recommendedName>
</protein>
<dbReference type="CDD" id="cd17546">
    <property type="entry name" value="REC_hyHK_CKI1_RcsC-like"/>
    <property type="match status" value="1"/>
</dbReference>
<dbReference type="PROSITE" id="PS50112">
    <property type="entry name" value="PAS"/>
    <property type="match status" value="1"/>
</dbReference>
<gene>
    <name evidence="9" type="ORF">DENIS_1800</name>
</gene>
<keyword evidence="5" id="KW-0175">Coiled coil</keyword>
<dbReference type="InterPro" id="IPR003594">
    <property type="entry name" value="HATPase_dom"/>
</dbReference>
<dbReference type="GO" id="GO:0000155">
    <property type="term" value="F:phosphorelay sensor kinase activity"/>
    <property type="evidence" value="ECO:0007669"/>
    <property type="project" value="InterPro"/>
</dbReference>
<comment type="catalytic activity">
    <reaction evidence="1">
        <text>ATP + protein L-histidine = ADP + protein N-phospho-L-histidine.</text>
        <dbReference type="EC" id="2.7.13.3"/>
    </reaction>
</comment>
<keyword evidence="10" id="KW-1185">Reference proteome</keyword>
<evidence type="ECO:0000259" key="6">
    <source>
        <dbReference type="PROSITE" id="PS50109"/>
    </source>
</evidence>
<dbReference type="EMBL" id="BEXT01000001">
    <property type="protein sequence ID" value="GBC60841.1"/>
    <property type="molecule type" value="Genomic_DNA"/>
</dbReference>
<comment type="caution">
    <text evidence="9">The sequence shown here is derived from an EMBL/GenBank/DDBJ whole genome shotgun (WGS) entry which is preliminary data.</text>
</comment>
<evidence type="ECO:0000313" key="10">
    <source>
        <dbReference type="Proteomes" id="UP000288096"/>
    </source>
</evidence>
<dbReference type="SUPFAM" id="SSF47384">
    <property type="entry name" value="Homodimeric domain of signal transducing histidine kinase"/>
    <property type="match status" value="1"/>
</dbReference>
<organism evidence="9 10">
    <name type="scientific">Desulfonema ishimotonii</name>
    <dbReference type="NCBI Taxonomy" id="45657"/>
    <lineage>
        <taxon>Bacteria</taxon>
        <taxon>Pseudomonadati</taxon>
        <taxon>Thermodesulfobacteriota</taxon>
        <taxon>Desulfobacteria</taxon>
        <taxon>Desulfobacterales</taxon>
        <taxon>Desulfococcaceae</taxon>
        <taxon>Desulfonema</taxon>
    </lineage>
</organism>
<name>A0A401FV47_9BACT</name>
<dbReference type="PANTHER" id="PTHR43547">
    <property type="entry name" value="TWO-COMPONENT HISTIDINE KINASE"/>
    <property type="match status" value="1"/>
</dbReference>
<dbReference type="PANTHER" id="PTHR43547:SF2">
    <property type="entry name" value="HYBRID SIGNAL TRANSDUCTION HISTIDINE KINASE C"/>
    <property type="match status" value="1"/>
</dbReference>